<dbReference type="InterPro" id="IPR051503">
    <property type="entry name" value="ComplSys_Reg/VirEntry_Med"/>
</dbReference>
<dbReference type="Gene3D" id="2.10.70.10">
    <property type="entry name" value="Complement Module, domain 1"/>
    <property type="match status" value="4"/>
</dbReference>
<evidence type="ECO:0000256" key="2">
    <source>
        <dbReference type="ARBA" id="ARBA00022659"/>
    </source>
</evidence>
<reference evidence="9" key="1">
    <citation type="submission" date="2025-08" db="UniProtKB">
        <authorList>
            <consortium name="Ensembl"/>
        </authorList>
    </citation>
    <scope>IDENTIFICATION</scope>
</reference>
<feature type="disulfide bond" evidence="5">
    <location>
        <begin position="84"/>
        <end position="127"/>
    </location>
</feature>
<dbReference type="GeneTree" id="ENSGT00940000154386"/>
<feature type="compositionally biased region" description="Gly residues" evidence="6">
    <location>
        <begin position="229"/>
        <end position="243"/>
    </location>
</feature>
<feature type="compositionally biased region" description="Low complexity" evidence="6">
    <location>
        <begin position="263"/>
        <end position="282"/>
    </location>
</feature>
<evidence type="ECO:0000256" key="3">
    <source>
        <dbReference type="ARBA" id="ARBA00022729"/>
    </source>
</evidence>
<keyword evidence="3 7" id="KW-0732">Signal</keyword>
<feature type="domain" description="Sushi" evidence="8">
    <location>
        <begin position="21"/>
        <end position="80"/>
    </location>
</feature>
<sequence>MWVRYLGFVILFGLPGALHAQPCGAPGLDGGYFVPLQETYSHEIEITYACDSGRKPAVEGWWATSTCQNGVWSPEPQCIGEEDCLPPEIPNAKFNKKQNSWYNEGNTIRVTCDNGYELKNRDATAVCLNGTWTSVPVCEISNNTCGEPPQIPHAVIIGQKYQASFAADSKVRYKCEDGYSVEGAESKKSIFCISGSWSELPKCSRGTRQNTGHSSSVEVTTSAGSGTQTVGGGSGSSAGGTAGGHPTSTESGTQPGGGGRGSGDVVHGGPTITGTTSTGSGTQPVDRGSSTTSVSNDRNSKPAFIPVNECGVSPVIPNGVVVQTERMHLKYECNSYYTRVGPDTVVCTNDGRWSELPSCKEAFCVLDLAQYSGIGIRQTGKEYIKEGETKNVYCSYYDYVIFTCTQGRVTYTQCCEAYYHNYGRC</sequence>
<dbReference type="PANTHER" id="PTHR45785">
    <property type="entry name" value="COMPLEMENT FACTOR H-RELATED"/>
    <property type="match status" value="1"/>
</dbReference>
<dbReference type="PROSITE" id="PS50923">
    <property type="entry name" value="SUSHI"/>
    <property type="match status" value="4"/>
</dbReference>
<dbReference type="STRING" id="56723.ENSLBEP00000012418"/>
<dbReference type="CDD" id="cd00033">
    <property type="entry name" value="CCP"/>
    <property type="match status" value="4"/>
</dbReference>
<evidence type="ECO:0000256" key="4">
    <source>
        <dbReference type="ARBA" id="ARBA00023157"/>
    </source>
</evidence>
<feature type="region of interest" description="Disordered" evidence="6">
    <location>
        <begin position="202"/>
        <end position="303"/>
    </location>
</feature>
<feature type="chain" id="PRO_5018588471" evidence="7">
    <location>
        <begin position="21"/>
        <end position="425"/>
    </location>
</feature>
<accession>A0A3Q3EYG7</accession>
<dbReference type="Pfam" id="PF00084">
    <property type="entry name" value="Sushi"/>
    <property type="match status" value="4"/>
</dbReference>
<evidence type="ECO:0000256" key="7">
    <source>
        <dbReference type="SAM" id="SignalP"/>
    </source>
</evidence>
<evidence type="ECO:0000313" key="10">
    <source>
        <dbReference type="Proteomes" id="UP000261660"/>
    </source>
</evidence>
<evidence type="ECO:0000256" key="1">
    <source>
        <dbReference type="ARBA" id="ARBA00004328"/>
    </source>
</evidence>
<evidence type="ECO:0000256" key="6">
    <source>
        <dbReference type="SAM" id="MobiDB-lite"/>
    </source>
</evidence>
<dbReference type="PANTHER" id="PTHR45785:SF2">
    <property type="entry name" value="COMPLEMENT FACTOR H-RELATED"/>
    <property type="match status" value="1"/>
</dbReference>
<keyword evidence="4 5" id="KW-1015">Disulfide bond</keyword>
<feature type="compositionally biased region" description="Low complexity" evidence="6">
    <location>
        <begin position="244"/>
        <end position="253"/>
    </location>
</feature>
<dbReference type="OrthoDB" id="9984531at2759"/>
<dbReference type="InterPro" id="IPR035976">
    <property type="entry name" value="Sushi/SCR/CCP_sf"/>
</dbReference>
<evidence type="ECO:0000259" key="8">
    <source>
        <dbReference type="PROSITE" id="PS50923"/>
    </source>
</evidence>
<name>A0A3Q3EYG7_9LABR</name>
<feature type="domain" description="Sushi" evidence="8">
    <location>
        <begin position="82"/>
        <end position="140"/>
    </location>
</feature>
<dbReference type="Ensembl" id="ENSLBET00000013054.1">
    <property type="protein sequence ID" value="ENSLBEP00000012418.1"/>
    <property type="gene ID" value="ENSLBEG00000009549.1"/>
</dbReference>
<dbReference type="Proteomes" id="UP000261660">
    <property type="component" value="Unplaced"/>
</dbReference>
<dbReference type="InParanoid" id="A0A3Q3EYG7"/>
<dbReference type="SUPFAM" id="SSF57535">
    <property type="entry name" value="Complement control module/SCR domain"/>
    <property type="match status" value="4"/>
</dbReference>
<keyword evidence="2 5" id="KW-0768">Sushi</keyword>
<dbReference type="InterPro" id="IPR000436">
    <property type="entry name" value="Sushi_SCR_CCP_dom"/>
</dbReference>
<feature type="compositionally biased region" description="Polar residues" evidence="6">
    <location>
        <begin position="288"/>
        <end position="297"/>
    </location>
</feature>
<keyword evidence="10" id="KW-1185">Reference proteome</keyword>
<feature type="compositionally biased region" description="Polar residues" evidence="6">
    <location>
        <begin position="206"/>
        <end position="219"/>
    </location>
</feature>
<protein>
    <submittedName>
        <fullName evidence="9">Complement factor H-like</fullName>
    </submittedName>
</protein>
<dbReference type="SMART" id="SM00032">
    <property type="entry name" value="CCP"/>
    <property type="match status" value="4"/>
</dbReference>
<reference evidence="9" key="2">
    <citation type="submission" date="2025-09" db="UniProtKB">
        <authorList>
            <consortium name="Ensembl"/>
        </authorList>
    </citation>
    <scope>IDENTIFICATION</scope>
</reference>
<feature type="signal peptide" evidence="7">
    <location>
        <begin position="1"/>
        <end position="20"/>
    </location>
</feature>
<comment type="caution">
    <text evidence="5">Lacks conserved residue(s) required for the propagation of feature annotation.</text>
</comment>
<feature type="domain" description="Sushi" evidence="8">
    <location>
        <begin position="143"/>
        <end position="205"/>
    </location>
</feature>
<evidence type="ECO:0000256" key="5">
    <source>
        <dbReference type="PROSITE-ProRule" id="PRU00302"/>
    </source>
</evidence>
<proteinExistence type="predicted"/>
<dbReference type="AlphaFoldDB" id="A0A3Q3EYG7"/>
<organism evidence="9 10">
    <name type="scientific">Labrus bergylta</name>
    <name type="common">ballan wrasse</name>
    <dbReference type="NCBI Taxonomy" id="56723"/>
    <lineage>
        <taxon>Eukaryota</taxon>
        <taxon>Metazoa</taxon>
        <taxon>Chordata</taxon>
        <taxon>Craniata</taxon>
        <taxon>Vertebrata</taxon>
        <taxon>Euteleostomi</taxon>
        <taxon>Actinopterygii</taxon>
        <taxon>Neopterygii</taxon>
        <taxon>Teleostei</taxon>
        <taxon>Neoteleostei</taxon>
        <taxon>Acanthomorphata</taxon>
        <taxon>Eupercaria</taxon>
        <taxon>Labriformes</taxon>
        <taxon>Labridae</taxon>
        <taxon>Labrus</taxon>
    </lineage>
</organism>
<comment type="subcellular location">
    <subcellularLocation>
        <location evidence="1">Virion</location>
    </subcellularLocation>
</comment>
<evidence type="ECO:0000313" key="9">
    <source>
        <dbReference type="Ensembl" id="ENSLBEP00000012418.1"/>
    </source>
</evidence>
<feature type="domain" description="Sushi" evidence="8">
    <location>
        <begin position="308"/>
        <end position="361"/>
    </location>
</feature>